<feature type="region of interest" description="Disordered" evidence="1">
    <location>
        <begin position="113"/>
        <end position="163"/>
    </location>
</feature>
<proteinExistence type="predicted"/>
<feature type="non-terminal residue" evidence="3">
    <location>
        <position position="1"/>
    </location>
</feature>
<dbReference type="AlphaFoldDB" id="A0A820LLQ9"/>
<accession>A0A820LLQ9</accession>
<keyword evidence="2" id="KW-0732">Signal</keyword>
<dbReference type="Proteomes" id="UP000663868">
    <property type="component" value="Unassembled WGS sequence"/>
</dbReference>
<organism evidence="3 4">
    <name type="scientific">Adineta steineri</name>
    <dbReference type="NCBI Taxonomy" id="433720"/>
    <lineage>
        <taxon>Eukaryota</taxon>
        <taxon>Metazoa</taxon>
        <taxon>Spiralia</taxon>
        <taxon>Gnathifera</taxon>
        <taxon>Rotifera</taxon>
        <taxon>Eurotatoria</taxon>
        <taxon>Bdelloidea</taxon>
        <taxon>Adinetida</taxon>
        <taxon>Adinetidae</taxon>
        <taxon>Adineta</taxon>
    </lineage>
</organism>
<protein>
    <submittedName>
        <fullName evidence="3">Uncharacterized protein</fullName>
    </submittedName>
</protein>
<comment type="caution">
    <text evidence="3">The sequence shown here is derived from an EMBL/GenBank/DDBJ whole genome shotgun (WGS) entry which is preliminary data.</text>
</comment>
<feature type="chain" id="PRO_5033015494" evidence="2">
    <location>
        <begin position="25"/>
        <end position="163"/>
    </location>
</feature>
<evidence type="ECO:0000313" key="3">
    <source>
        <dbReference type="EMBL" id="CAF4359507.1"/>
    </source>
</evidence>
<name>A0A820LLQ9_9BILA</name>
<reference evidence="3" key="1">
    <citation type="submission" date="2021-02" db="EMBL/GenBank/DDBJ databases">
        <authorList>
            <person name="Nowell W R."/>
        </authorList>
    </citation>
    <scope>NUCLEOTIDE SEQUENCE</scope>
</reference>
<feature type="signal peptide" evidence="2">
    <location>
        <begin position="1"/>
        <end position="24"/>
    </location>
</feature>
<dbReference type="EMBL" id="CAJOBB010019561">
    <property type="protein sequence ID" value="CAF4359507.1"/>
    <property type="molecule type" value="Genomic_DNA"/>
</dbReference>
<evidence type="ECO:0000256" key="1">
    <source>
        <dbReference type="SAM" id="MobiDB-lite"/>
    </source>
</evidence>
<gene>
    <name evidence="3" type="ORF">KXQ929_LOCUS48731</name>
</gene>
<evidence type="ECO:0000313" key="4">
    <source>
        <dbReference type="Proteomes" id="UP000663868"/>
    </source>
</evidence>
<sequence>MNLLLYQYTILNVLFFINFIDTSAVSFECQCTCCMTTIQKICDIVQLNSVTIITDNCQTNKCLDACRQQYPSCELNKGILNGTCLDSIQMRVLISPISNKILSTLTSTKITTTSGTRSTTRATTLTTTSTTTLTTTSTTSRTTSTTTTSTTPRTTSTTTTSTT</sequence>
<evidence type="ECO:0000256" key="2">
    <source>
        <dbReference type="SAM" id="SignalP"/>
    </source>
</evidence>